<name>A0ABS0XR32_9SPHN</name>
<dbReference type="NCBIfam" id="NF035944">
    <property type="entry name" value="PEPxxWA-CTERM"/>
    <property type="match status" value="1"/>
</dbReference>
<protein>
    <submittedName>
        <fullName evidence="2">PEP-CTERM sorting domain-containing protein</fullName>
    </submittedName>
</protein>
<evidence type="ECO:0000313" key="3">
    <source>
        <dbReference type="Proteomes" id="UP000640426"/>
    </source>
</evidence>
<comment type="caution">
    <text evidence="2">The sequence shown here is derived from an EMBL/GenBank/DDBJ whole genome shotgun (WGS) entry which is preliminary data.</text>
</comment>
<dbReference type="NCBIfam" id="TIGR02595">
    <property type="entry name" value="PEP_CTERM"/>
    <property type="match status" value="1"/>
</dbReference>
<dbReference type="Pfam" id="PF07589">
    <property type="entry name" value="PEP-CTERM"/>
    <property type="match status" value="1"/>
</dbReference>
<proteinExistence type="predicted"/>
<dbReference type="Proteomes" id="UP000640426">
    <property type="component" value="Unassembled WGS sequence"/>
</dbReference>
<reference evidence="3" key="1">
    <citation type="submission" date="2020-12" db="EMBL/GenBank/DDBJ databases">
        <title>Hymenobacter sp.</title>
        <authorList>
            <person name="Kim M.K."/>
        </authorList>
    </citation>
    <scope>NUCLEOTIDE SEQUENCE [LARGE SCALE GENOMIC DNA]</scope>
    <source>
        <strain evidence="3">BT553</strain>
    </source>
</reference>
<organism evidence="2 3">
    <name type="scientific">Sphingomonas mollis</name>
    <dbReference type="NCBI Taxonomy" id="2795726"/>
    <lineage>
        <taxon>Bacteria</taxon>
        <taxon>Pseudomonadati</taxon>
        <taxon>Pseudomonadota</taxon>
        <taxon>Alphaproteobacteria</taxon>
        <taxon>Sphingomonadales</taxon>
        <taxon>Sphingomonadaceae</taxon>
        <taxon>Sphingomonas</taxon>
    </lineage>
</organism>
<evidence type="ECO:0000259" key="1">
    <source>
        <dbReference type="Pfam" id="PF07589"/>
    </source>
</evidence>
<accession>A0ABS0XR32</accession>
<dbReference type="InterPro" id="IPR013424">
    <property type="entry name" value="Ice-binding_C"/>
</dbReference>
<gene>
    <name evidence="2" type="ORF">JAO74_11930</name>
</gene>
<dbReference type="EMBL" id="JAELXS010000006">
    <property type="protein sequence ID" value="MBJ6122499.1"/>
    <property type="molecule type" value="Genomic_DNA"/>
</dbReference>
<sequence>MLVDDIVNGRIFYFTPGDTSGEGGLALLRELQLNLDGLPTSMMALEGTYRVDLRMGVDALGELYLLTKKDGDIYRLLGAVPEPASWAMMIVGMALAGAMLRRRRASPASATV</sequence>
<keyword evidence="3" id="KW-1185">Reference proteome</keyword>
<feature type="domain" description="Ice-binding protein C-terminal" evidence="1">
    <location>
        <begin position="79"/>
        <end position="103"/>
    </location>
</feature>
<evidence type="ECO:0000313" key="2">
    <source>
        <dbReference type="EMBL" id="MBJ6122499.1"/>
    </source>
</evidence>